<dbReference type="Pfam" id="PF01613">
    <property type="entry name" value="Flavin_Reduct"/>
    <property type="match status" value="1"/>
</dbReference>
<dbReference type="SMART" id="SM00903">
    <property type="entry name" value="Flavin_Reduct"/>
    <property type="match status" value="1"/>
</dbReference>
<dbReference type="Gene3D" id="2.30.110.10">
    <property type="entry name" value="Electron Transport, Fmn-binding Protein, Chain A"/>
    <property type="match status" value="1"/>
</dbReference>
<proteinExistence type="predicted"/>
<reference evidence="2 3" key="1">
    <citation type="submission" date="2024-04" db="EMBL/GenBank/DDBJ databases">
        <title>A novel species isolated from cricket.</title>
        <authorList>
            <person name="Wang H.-C."/>
        </authorList>
    </citation>
    <scope>NUCLEOTIDE SEQUENCE [LARGE SCALE GENOMIC DNA]</scope>
    <source>
        <strain evidence="2 3">WL0021</strain>
    </source>
</reference>
<protein>
    <submittedName>
        <fullName evidence="2">Flavin reductase family protein</fullName>
        <ecNumber evidence="2">1.5.1.-</ecNumber>
    </submittedName>
</protein>
<organism evidence="2 3">
    <name type="scientific">Hohaiivirga grylli</name>
    <dbReference type="NCBI Taxonomy" id="3133970"/>
    <lineage>
        <taxon>Bacteria</taxon>
        <taxon>Pseudomonadati</taxon>
        <taxon>Pseudomonadota</taxon>
        <taxon>Alphaproteobacteria</taxon>
        <taxon>Hyphomicrobiales</taxon>
        <taxon>Methylobacteriaceae</taxon>
        <taxon>Hohaiivirga</taxon>
    </lineage>
</organism>
<evidence type="ECO:0000313" key="2">
    <source>
        <dbReference type="EMBL" id="MEN3931519.1"/>
    </source>
</evidence>
<gene>
    <name evidence="2" type="ORF">WJT86_10670</name>
</gene>
<keyword evidence="2" id="KW-0560">Oxidoreductase</keyword>
<dbReference type="InterPro" id="IPR002563">
    <property type="entry name" value="Flavin_Rdtase-like_dom"/>
</dbReference>
<dbReference type="Proteomes" id="UP001418637">
    <property type="component" value="Unassembled WGS sequence"/>
</dbReference>
<feature type="domain" description="Flavin reductase like" evidence="1">
    <location>
        <begin position="19"/>
        <end position="166"/>
    </location>
</feature>
<dbReference type="PANTHER" id="PTHR43812">
    <property type="entry name" value="BLR2425 PROTEIN"/>
    <property type="match status" value="1"/>
</dbReference>
<dbReference type="PANTHER" id="PTHR43812:SF2">
    <property type="entry name" value="FLAVIN REDUCTASE LIKE DOMAIN-CONTAINING PROTEIN"/>
    <property type="match status" value="1"/>
</dbReference>
<dbReference type="RefSeq" id="WP_346337543.1">
    <property type="nucleotide sequence ID" value="NZ_JBBYXI010000003.1"/>
</dbReference>
<dbReference type="EC" id="1.5.1.-" evidence="2"/>
<evidence type="ECO:0000313" key="3">
    <source>
        <dbReference type="Proteomes" id="UP001418637"/>
    </source>
</evidence>
<name>A0ABV0BKK2_9HYPH</name>
<keyword evidence="3" id="KW-1185">Reference proteome</keyword>
<evidence type="ECO:0000259" key="1">
    <source>
        <dbReference type="SMART" id="SM00903"/>
    </source>
</evidence>
<accession>A0ABV0BKK2</accession>
<dbReference type="EMBL" id="JBBYXI010000003">
    <property type="protein sequence ID" value="MEN3931519.1"/>
    <property type="molecule type" value="Genomic_DNA"/>
</dbReference>
<comment type="caution">
    <text evidence="2">The sequence shown here is derived from an EMBL/GenBank/DDBJ whole genome shotgun (WGS) entry which is preliminary data.</text>
</comment>
<dbReference type="GO" id="GO:0016491">
    <property type="term" value="F:oxidoreductase activity"/>
    <property type="evidence" value="ECO:0007669"/>
    <property type="project" value="UniProtKB-KW"/>
</dbReference>
<sequence>MFYQTDLKDHGLPHDPFKALVAPRPIGWISAINGKGEINLSPYSFFNAVCDTPPMVMFSSTGRKDALSFIEETKEFVCNIATYPLREQMNISSAPFPRGVNEMEKAGLKHVPSTLIKAPRLAETPAALECRWLQTISLADINGNATGNHMVVGQVVGVYIDERFIKDGLVDTAAMQPILRAGYHDYFTALEAGRFSMTRPTISD</sequence>
<dbReference type="InterPro" id="IPR012349">
    <property type="entry name" value="Split_barrel_FMN-bd"/>
</dbReference>
<dbReference type="SUPFAM" id="SSF50475">
    <property type="entry name" value="FMN-binding split barrel"/>
    <property type="match status" value="1"/>
</dbReference>